<dbReference type="CDD" id="cd02955">
    <property type="entry name" value="SSP411"/>
    <property type="match status" value="1"/>
</dbReference>
<dbReference type="SUPFAM" id="SSF52833">
    <property type="entry name" value="Thioredoxin-like"/>
    <property type="match status" value="1"/>
</dbReference>
<dbReference type="PIRSF" id="PIRSF006402">
    <property type="entry name" value="UCP006402_thioredoxin"/>
    <property type="match status" value="1"/>
</dbReference>
<name>A0ABX8BAI5_9BACT</name>
<evidence type="ECO:0000313" key="5">
    <source>
        <dbReference type="Proteomes" id="UP000676506"/>
    </source>
</evidence>
<dbReference type="Gene3D" id="1.50.10.10">
    <property type="match status" value="2"/>
</dbReference>
<sequence length="693" mass="77559">MSAQPSPQFVNRLISETSPYLLQHAHNPVDWYPWGEEALSRARAEDKPILLSIGYSACHWCHVMEHECFENPEIAALMNELFINIKVDREERPDLDTIYMNAVQIMTGRGGWPLTMFLTPSGEPFYGGTYFPPEDRGRMPGFPRILRSVADAYRQRREEVTQSIADITAELRRMHEPLGGAGDLSPQLLNDAYRRLATRFDHVHGGFGGAPKFPNSMALSFLLRYWRTTGELHAIEMVELSLDKMASGGIYDHLGGGFHRYSTDDHWLVPHFEKMLYDNALLARTYLEAWQATGKPRYRQVVEETLDYVIREMTAPDGGFYATQDADSEGEEGKFFVWTPAEISTLLGKEDAALVCRYFDVTDEGNFEGTGRTVLSTPLSIEALARLKNLPPEALEAVLARAKAILFEARERRVKPGRDDKRLAAWNGLMLYAFARAAAVLGRDDYRAVAERNAAFVLGTMRRDGILYRSHKDGQNKFPGYQEDYACYAEGLLALYEATGCVTYFRAARELTDALLAQFDDPQGGALFFTGDRHEQLITRVKDVFDNATPSGNSVAVEVMLRLAVLTGERRYRERAENILRTLSGSLSKMPSGFGQLLGALDFYLASTKEIVIVGPPAAPATLALRQVIEETFRPHRVLALVAPDDAEHGREVALAAQRVMQDGQPTAYVCQNFTCQSPVTSPEALRSQLTEA</sequence>
<dbReference type="SUPFAM" id="SSF48208">
    <property type="entry name" value="Six-hairpin glycosidases"/>
    <property type="match status" value="1"/>
</dbReference>
<dbReference type="InterPro" id="IPR010819">
    <property type="entry name" value="AGE/CE"/>
</dbReference>
<dbReference type="Gene3D" id="3.40.30.10">
    <property type="entry name" value="Glutaredoxin"/>
    <property type="match status" value="1"/>
</dbReference>
<dbReference type="InterPro" id="IPR004879">
    <property type="entry name" value="Ssp411-like_TRX"/>
</dbReference>
<dbReference type="InterPro" id="IPR024705">
    <property type="entry name" value="Ssp411"/>
</dbReference>
<keyword evidence="5" id="KW-1185">Reference proteome</keyword>
<proteinExistence type="inferred from homology"/>
<dbReference type="InterPro" id="IPR036249">
    <property type="entry name" value="Thioredoxin-like_sf"/>
</dbReference>
<evidence type="ECO:0000259" key="3">
    <source>
        <dbReference type="Pfam" id="PF03190"/>
    </source>
</evidence>
<dbReference type="PANTHER" id="PTHR42899">
    <property type="entry name" value="SPERMATOGENESIS-ASSOCIATED PROTEIN 20"/>
    <property type="match status" value="1"/>
</dbReference>
<dbReference type="InterPro" id="IPR008928">
    <property type="entry name" value="6-hairpin_glycosidase_sf"/>
</dbReference>
<dbReference type="InterPro" id="IPR012341">
    <property type="entry name" value="6hp_glycosidase-like_sf"/>
</dbReference>
<dbReference type="RefSeq" id="WP_211429566.1">
    <property type="nucleotide sequence ID" value="NZ_CP072648.1"/>
</dbReference>
<protein>
    <submittedName>
        <fullName evidence="4">Thioredoxin domain-containing protein</fullName>
    </submittedName>
</protein>
<evidence type="ECO:0000313" key="4">
    <source>
        <dbReference type="EMBL" id="QUW03676.1"/>
    </source>
</evidence>
<keyword evidence="2" id="KW-0413">Isomerase</keyword>
<organism evidence="4 5">
    <name type="scientific">Chloracidobacterium validum</name>
    <dbReference type="NCBI Taxonomy" id="2821543"/>
    <lineage>
        <taxon>Bacteria</taxon>
        <taxon>Pseudomonadati</taxon>
        <taxon>Acidobacteriota</taxon>
        <taxon>Terriglobia</taxon>
        <taxon>Terriglobales</taxon>
        <taxon>Acidobacteriaceae</taxon>
        <taxon>Chloracidobacterium</taxon>
    </lineage>
</organism>
<evidence type="ECO:0000256" key="1">
    <source>
        <dbReference type="ARBA" id="ARBA00008558"/>
    </source>
</evidence>
<dbReference type="Pfam" id="PF07221">
    <property type="entry name" value="GlcNAc_2-epim"/>
    <property type="match status" value="1"/>
</dbReference>
<feature type="domain" description="Spermatogenesis-associated protein 20-like TRX" evidence="3">
    <location>
        <begin position="11"/>
        <end position="171"/>
    </location>
</feature>
<evidence type="ECO:0000256" key="2">
    <source>
        <dbReference type="ARBA" id="ARBA00023235"/>
    </source>
</evidence>
<comment type="similarity">
    <text evidence="1">Belongs to the N-acylglucosamine 2-epimerase family.</text>
</comment>
<dbReference type="EMBL" id="CP072648">
    <property type="protein sequence ID" value="QUW03676.1"/>
    <property type="molecule type" value="Genomic_DNA"/>
</dbReference>
<accession>A0ABX8BAI5</accession>
<dbReference type="PANTHER" id="PTHR42899:SF1">
    <property type="entry name" value="SPERMATOGENESIS-ASSOCIATED PROTEIN 20"/>
    <property type="match status" value="1"/>
</dbReference>
<reference evidence="4 5" key="1">
    <citation type="submission" date="2021-03" db="EMBL/GenBank/DDBJ databases">
        <title>Genomic and phenotypic characterization of Chloracidobacterium isolates provides evidence for multiple species.</title>
        <authorList>
            <person name="Saini M.K."/>
            <person name="Costas A.M.G."/>
            <person name="Tank M."/>
            <person name="Bryant D.A."/>
        </authorList>
    </citation>
    <scope>NUCLEOTIDE SEQUENCE [LARGE SCALE GENOMIC DNA]</scope>
    <source>
        <strain evidence="4 5">BV2-C</strain>
    </source>
</reference>
<gene>
    <name evidence="4" type="ORF">J8C06_04365</name>
</gene>
<dbReference type="Proteomes" id="UP000676506">
    <property type="component" value="Chromosome 1"/>
</dbReference>
<dbReference type="Pfam" id="PF03190">
    <property type="entry name" value="Thioredox_DsbH"/>
    <property type="match status" value="1"/>
</dbReference>